<dbReference type="PANTHER" id="PTHR42885">
    <property type="entry name" value="HISTIDINOL-PHOSPHATE AMINOTRANSFERASE-RELATED"/>
    <property type="match status" value="1"/>
</dbReference>
<dbReference type="CDD" id="cd00609">
    <property type="entry name" value="AAT_like"/>
    <property type="match status" value="1"/>
</dbReference>
<proteinExistence type="inferred from homology"/>
<dbReference type="GO" id="GO:0048472">
    <property type="term" value="F:threonine-phosphate decarboxylase activity"/>
    <property type="evidence" value="ECO:0007669"/>
    <property type="project" value="UniProtKB-EC"/>
</dbReference>
<sequence length="358" mass="41058">MVINHGANLFDLSNKLNVNEDEFLDFSSNINPFGACPNAKEAVISNIDKVSIYPDVNYLSLKTSISNYCRCKTEHILLGSGSTELISTFIKIIKPKNALIISPTYSEYERELKKSSCNISYYFAKKEDDFKIDVEDLIHTINDDLYDLVVICNPNNPTGFAFTQEEIKEILKYCSTYIMLDETYVEFIDTNVFSSTPLIDRFSNLFIIRSTSKFFSAPGIRLGYALTSDKEVLKKMNDNLDLWNINIFASLMGEVMFNDLEYIYSSLEKIQDEHSYLMKELNSIDDLKVYPSSSNFILCEITSKKLTSSSLYETLIKSNVIIRDCSSFNSLNNYFFRVCVLKHNDNKLLINLLKDIFS</sequence>
<dbReference type="SUPFAM" id="SSF53383">
    <property type="entry name" value="PLP-dependent transferases"/>
    <property type="match status" value="1"/>
</dbReference>
<protein>
    <recommendedName>
        <fullName evidence="3">Aminotransferase</fullName>
        <ecNumber evidence="3">2.6.1.-</ecNumber>
    </recommendedName>
</protein>
<reference evidence="5 6" key="1">
    <citation type="submission" date="2015-09" db="EMBL/GenBank/DDBJ databases">
        <authorList>
            <consortium name="Pathogen Informatics"/>
            <person name="Wu L."/>
            <person name="Ma J."/>
        </authorList>
    </citation>
    <scope>NUCLEOTIDE SEQUENCE [LARGE SCALE GENOMIC DNA]</scope>
    <source>
        <strain evidence="5 6">2789STDY5834858</strain>
    </source>
</reference>
<comment type="cofactor">
    <cofactor evidence="1 3">
        <name>pyridoxal 5'-phosphate</name>
        <dbReference type="ChEBI" id="CHEBI:597326"/>
    </cofactor>
</comment>
<evidence type="ECO:0000256" key="1">
    <source>
        <dbReference type="ARBA" id="ARBA00001933"/>
    </source>
</evidence>
<evidence type="ECO:0000259" key="4">
    <source>
        <dbReference type="Pfam" id="PF00155"/>
    </source>
</evidence>
<dbReference type="RefSeq" id="WP_055257003.1">
    <property type="nucleotide sequence ID" value="NZ_BCMV01000006.1"/>
</dbReference>
<keyword evidence="3" id="KW-0032">Aminotransferase</keyword>
<evidence type="ECO:0000313" key="6">
    <source>
        <dbReference type="Proteomes" id="UP000095488"/>
    </source>
</evidence>
<dbReference type="PANTHER" id="PTHR42885:SF1">
    <property type="entry name" value="THREONINE-PHOSPHATE DECARBOXYLASE"/>
    <property type="match status" value="1"/>
</dbReference>
<keyword evidence="5" id="KW-0456">Lyase</keyword>
<keyword evidence="2" id="KW-0663">Pyridoxal phosphate</keyword>
<keyword evidence="6" id="KW-1185">Reference proteome</keyword>
<evidence type="ECO:0000313" key="5">
    <source>
        <dbReference type="EMBL" id="CUN42679.1"/>
    </source>
</evidence>
<dbReference type="PROSITE" id="PS00105">
    <property type="entry name" value="AA_TRANSFER_CLASS_1"/>
    <property type="match status" value="1"/>
</dbReference>
<dbReference type="InterPro" id="IPR015422">
    <property type="entry name" value="PyrdxlP-dep_Trfase_small"/>
</dbReference>
<feature type="domain" description="Aminotransferase class I/classII large" evidence="4">
    <location>
        <begin position="23"/>
        <end position="349"/>
    </location>
</feature>
<evidence type="ECO:0000256" key="3">
    <source>
        <dbReference type="RuleBase" id="RU000481"/>
    </source>
</evidence>
<keyword evidence="3" id="KW-0808">Transferase</keyword>
<dbReference type="Gene3D" id="3.40.640.10">
    <property type="entry name" value="Type I PLP-dependent aspartate aminotransferase-like (Major domain)"/>
    <property type="match status" value="1"/>
</dbReference>
<name>A0ABP2AQZ5_SARVE</name>
<dbReference type="Proteomes" id="UP000095488">
    <property type="component" value="Unassembled WGS sequence"/>
</dbReference>
<dbReference type="EMBL" id="CYZR01000001">
    <property type="protein sequence ID" value="CUN42679.1"/>
    <property type="molecule type" value="Genomic_DNA"/>
</dbReference>
<dbReference type="EC" id="2.6.1.-" evidence="3"/>
<comment type="similarity">
    <text evidence="3">Belongs to the class-I pyridoxal-phosphate-dependent aminotransferase family.</text>
</comment>
<accession>A0ABP2AQZ5</accession>
<gene>
    <name evidence="5" type="primary">cobD_1</name>
    <name evidence="5" type="ORF">ERS852473_00091</name>
</gene>
<comment type="caution">
    <text evidence="5">The sequence shown here is derived from an EMBL/GenBank/DDBJ whole genome shotgun (WGS) entry which is preliminary data.</text>
</comment>
<dbReference type="InterPro" id="IPR015424">
    <property type="entry name" value="PyrdxlP-dep_Trfase"/>
</dbReference>
<dbReference type="InterPro" id="IPR015421">
    <property type="entry name" value="PyrdxlP-dep_Trfase_major"/>
</dbReference>
<organism evidence="5 6">
    <name type="scientific">Sarcina ventriculi</name>
    <name type="common">Clostridium ventriculi</name>
    <dbReference type="NCBI Taxonomy" id="1267"/>
    <lineage>
        <taxon>Bacteria</taxon>
        <taxon>Bacillati</taxon>
        <taxon>Bacillota</taxon>
        <taxon>Clostridia</taxon>
        <taxon>Eubacteriales</taxon>
        <taxon>Clostridiaceae</taxon>
        <taxon>Sarcina</taxon>
    </lineage>
</organism>
<dbReference type="Gene3D" id="3.90.1150.10">
    <property type="entry name" value="Aspartate Aminotransferase, domain 1"/>
    <property type="match status" value="1"/>
</dbReference>
<dbReference type="InterPro" id="IPR004838">
    <property type="entry name" value="NHTrfase_class1_PyrdxlP-BS"/>
</dbReference>
<dbReference type="InterPro" id="IPR004839">
    <property type="entry name" value="Aminotransferase_I/II_large"/>
</dbReference>
<dbReference type="Pfam" id="PF00155">
    <property type="entry name" value="Aminotran_1_2"/>
    <property type="match status" value="1"/>
</dbReference>
<evidence type="ECO:0000256" key="2">
    <source>
        <dbReference type="ARBA" id="ARBA00022898"/>
    </source>
</evidence>